<dbReference type="InterPro" id="IPR000926">
    <property type="entry name" value="RibA"/>
</dbReference>
<dbReference type="PANTHER" id="PTHR21327">
    <property type="entry name" value="GTP CYCLOHYDROLASE II-RELATED"/>
    <property type="match status" value="1"/>
</dbReference>
<dbReference type="InterPro" id="IPR032677">
    <property type="entry name" value="GTP_cyclohydro_II"/>
</dbReference>
<evidence type="ECO:0000256" key="10">
    <source>
        <dbReference type="ARBA" id="ARBA00022801"/>
    </source>
</evidence>
<dbReference type="SUPFAM" id="SSF55821">
    <property type="entry name" value="YrdC/RibB"/>
    <property type="match status" value="1"/>
</dbReference>
<evidence type="ECO:0000256" key="3">
    <source>
        <dbReference type="ARBA" id="ARBA00001947"/>
    </source>
</evidence>
<evidence type="ECO:0000256" key="19">
    <source>
        <dbReference type="SAM" id="SignalP"/>
    </source>
</evidence>
<feature type="region of interest" description="Disordered" evidence="18">
    <location>
        <begin position="69"/>
        <end position="95"/>
    </location>
</feature>
<keyword evidence="19" id="KW-0732">Signal</keyword>
<comment type="catalytic activity">
    <reaction evidence="17">
        <text>GTP + 4 H2O = 2,5-diamino-6-hydroxy-4-(5-phosphoribosylamino)-pyrimidine + formate + 2 phosphate + 3 H(+)</text>
        <dbReference type="Rhea" id="RHEA:23704"/>
        <dbReference type="ChEBI" id="CHEBI:15377"/>
        <dbReference type="ChEBI" id="CHEBI:15378"/>
        <dbReference type="ChEBI" id="CHEBI:15740"/>
        <dbReference type="ChEBI" id="CHEBI:37565"/>
        <dbReference type="ChEBI" id="CHEBI:43474"/>
        <dbReference type="ChEBI" id="CHEBI:58614"/>
        <dbReference type="EC" id="3.5.4.25"/>
    </reaction>
</comment>
<dbReference type="GO" id="GO:0005829">
    <property type="term" value="C:cytosol"/>
    <property type="evidence" value="ECO:0007669"/>
    <property type="project" value="TreeGrafter"/>
</dbReference>
<dbReference type="PANTHER" id="PTHR21327:SF47">
    <property type="entry name" value="GTP CYCLOHYDROLASE II DOMAIN-CONTAINING PROTEIN"/>
    <property type="match status" value="1"/>
</dbReference>
<sequence length="592" mass="65383">MTLLQRQQRRRHNIILMRSSMLIVLTLILCRCSDAFASSSHSTPFLVGKLHSQRRMRGGSTTIPKKDVKCQLQGGSNNSSSHKDKNGFYTPRNGKATALTKATPVEYVAETKLPTDIGQFQLRAYRIPQPPNRLNHEPCVIYNPKMPPFHSTQPVQVRIHDQCVTSEVFRSQRCDCKEQLHMALLKIQKEGGLIIYLQQEGRGIGLANKVAAYQLQDHGMDTVDANLHLGFPEDLREYSVVPSILEDLGIQSIELMTNNPRKVELLKQAGVDVRGTVPMVVPKTNVHNQKYLESKFHRMHHANLAALVGNDESDVLSRNSNLPLYVTDEYITNGTDLTANAIQVSLLVEEEKAKAIAEAVGVDDIGDDEDGLQGVVASQEDGYCFGRESVEKAIAAIARGEMVVVVDDMDRENEGDFIMAADKCTPRDMAQIVKYSSGVICVALEKDRMEQLQIDAMVKNNEDPKGTAFGVSVDATKEHGITTGISATDRSKTVQLLAASSTQASDLQRPGHIFPLQAVQGGVLARQGHTEAAVDLSRLAGCAPAGVLCEIVSEDNPVEMMRLPEMRRFCRKHGYILTSIADLLQYRKDTNQ</sequence>
<evidence type="ECO:0000256" key="9">
    <source>
        <dbReference type="ARBA" id="ARBA00022741"/>
    </source>
</evidence>
<evidence type="ECO:0000256" key="17">
    <source>
        <dbReference type="ARBA" id="ARBA00049295"/>
    </source>
</evidence>
<dbReference type="Gene3D" id="3.90.870.10">
    <property type="entry name" value="DHBP synthase"/>
    <property type="match status" value="1"/>
</dbReference>
<keyword evidence="8" id="KW-0479">Metal-binding</keyword>
<name>A0A1Z5JTA8_FISSO</name>
<comment type="cofactor">
    <cofactor evidence="1">
        <name>Mn(2+)</name>
        <dbReference type="ChEBI" id="CHEBI:29035"/>
    </cofactor>
</comment>
<reference evidence="21 22" key="1">
    <citation type="journal article" date="2015" name="Plant Cell">
        <title>Oil accumulation by the oleaginous diatom Fistulifera solaris as revealed by the genome and transcriptome.</title>
        <authorList>
            <person name="Tanaka T."/>
            <person name="Maeda Y."/>
            <person name="Veluchamy A."/>
            <person name="Tanaka M."/>
            <person name="Abida H."/>
            <person name="Marechal E."/>
            <person name="Bowler C."/>
            <person name="Muto M."/>
            <person name="Sunaga Y."/>
            <person name="Tanaka M."/>
            <person name="Yoshino T."/>
            <person name="Taniguchi T."/>
            <person name="Fukuda Y."/>
            <person name="Nemoto M."/>
            <person name="Matsumoto M."/>
            <person name="Wong P.S."/>
            <person name="Aburatani S."/>
            <person name="Fujibuchi W."/>
        </authorList>
    </citation>
    <scope>NUCLEOTIDE SEQUENCE [LARGE SCALE GENOMIC DNA]</scope>
    <source>
        <strain evidence="21 22">JPCC DA0580</strain>
    </source>
</reference>
<dbReference type="SUPFAM" id="SSF142695">
    <property type="entry name" value="RibA-like"/>
    <property type="match status" value="1"/>
</dbReference>
<evidence type="ECO:0000313" key="21">
    <source>
        <dbReference type="EMBL" id="GAX17273.1"/>
    </source>
</evidence>
<comment type="cofactor">
    <cofactor evidence="2">
        <name>Mg(2+)</name>
        <dbReference type="ChEBI" id="CHEBI:18420"/>
    </cofactor>
</comment>
<keyword evidence="10 21" id="KW-0378">Hydrolase</keyword>
<organism evidence="21 22">
    <name type="scientific">Fistulifera solaris</name>
    <name type="common">Oleaginous diatom</name>
    <dbReference type="NCBI Taxonomy" id="1519565"/>
    <lineage>
        <taxon>Eukaryota</taxon>
        <taxon>Sar</taxon>
        <taxon>Stramenopiles</taxon>
        <taxon>Ochrophyta</taxon>
        <taxon>Bacillariophyta</taxon>
        <taxon>Bacillariophyceae</taxon>
        <taxon>Bacillariophycidae</taxon>
        <taxon>Naviculales</taxon>
        <taxon>Naviculaceae</taxon>
        <taxon>Fistulifera</taxon>
    </lineage>
</organism>
<protein>
    <recommendedName>
        <fullName evidence="6">GTP cyclohydrolase II</fullName>
        <ecNumber evidence="6">3.5.4.25</ecNumber>
    </recommendedName>
</protein>
<accession>A0A1Z5JTA8</accession>
<dbReference type="Proteomes" id="UP000198406">
    <property type="component" value="Unassembled WGS sequence"/>
</dbReference>
<evidence type="ECO:0000256" key="15">
    <source>
        <dbReference type="ARBA" id="ARBA00023239"/>
    </source>
</evidence>
<dbReference type="EC" id="3.5.4.25" evidence="6"/>
<dbReference type="AlphaFoldDB" id="A0A1Z5JTA8"/>
<evidence type="ECO:0000256" key="7">
    <source>
        <dbReference type="ARBA" id="ARBA00022619"/>
    </source>
</evidence>
<dbReference type="FunFam" id="3.90.870.10:FF:000001">
    <property type="entry name" value="Riboflavin biosynthesis protein RibBA"/>
    <property type="match status" value="1"/>
</dbReference>
<dbReference type="UniPathway" id="UPA00275">
    <property type="reaction ID" value="UER00400"/>
</dbReference>
<dbReference type="InterPro" id="IPR017945">
    <property type="entry name" value="DHBP_synth_RibB-like_a/b_dom"/>
</dbReference>
<dbReference type="OrthoDB" id="60371at2759"/>
<dbReference type="GO" id="GO:0046872">
    <property type="term" value="F:metal ion binding"/>
    <property type="evidence" value="ECO:0007669"/>
    <property type="project" value="UniProtKB-KW"/>
</dbReference>
<dbReference type="GO" id="GO:0005525">
    <property type="term" value="F:GTP binding"/>
    <property type="evidence" value="ECO:0007669"/>
    <property type="project" value="UniProtKB-KW"/>
</dbReference>
<dbReference type="Pfam" id="PF00925">
    <property type="entry name" value="GTP_cyclohydro2"/>
    <property type="match status" value="1"/>
</dbReference>
<evidence type="ECO:0000256" key="11">
    <source>
        <dbReference type="ARBA" id="ARBA00022833"/>
    </source>
</evidence>
<dbReference type="NCBIfam" id="TIGR00506">
    <property type="entry name" value="ribB"/>
    <property type="match status" value="1"/>
</dbReference>
<keyword evidence="9" id="KW-0547">Nucleotide-binding</keyword>
<dbReference type="Pfam" id="PF00926">
    <property type="entry name" value="DHBP_synthase"/>
    <property type="match status" value="1"/>
</dbReference>
<dbReference type="GO" id="GO:0003935">
    <property type="term" value="F:GTP cyclohydrolase II activity"/>
    <property type="evidence" value="ECO:0007669"/>
    <property type="project" value="UniProtKB-EC"/>
</dbReference>
<dbReference type="InterPro" id="IPR000422">
    <property type="entry name" value="DHBP_synthase_RibB"/>
</dbReference>
<comment type="pathway">
    <text evidence="4">Cofactor biosynthesis; riboflavin biosynthesis; 5-amino-6-(D-ribitylamino)uracil from GTP: step 1/4.</text>
</comment>
<dbReference type="InterPro" id="IPR036144">
    <property type="entry name" value="RibA-like_sf"/>
</dbReference>
<feature type="chain" id="PRO_5012532105" description="GTP cyclohydrolase II" evidence="19">
    <location>
        <begin position="38"/>
        <end position="592"/>
    </location>
</feature>
<evidence type="ECO:0000256" key="5">
    <source>
        <dbReference type="ARBA" id="ARBA00005520"/>
    </source>
</evidence>
<evidence type="ECO:0000313" key="22">
    <source>
        <dbReference type="Proteomes" id="UP000198406"/>
    </source>
</evidence>
<evidence type="ECO:0000256" key="4">
    <source>
        <dbReference type="ARBA" id="ARBA00004853"/>
    </source>
</evidence>
<dbReference type="EMBL" id="BDSP01000114">
    <property type="protein sequence ID" value="GAX17273.1"/>
    <property type="molecule type" value="Genomic_DNA"/>
</dbReference>
<evidence type="ECO:0000256" key="18">
    <source>
        <dbReference type="SAM" id="MobiDB-lite"/>
    </source>
</evidence>
<evidence type="ECO:0000256" key="8">
    <source>
        <dbReference type="ARBA" id="ARBA00022723"/>
    </source>
</evidence>
<evidence type="ECO:0000256" key="1">
    <source>
        <dbReference type="ARBA" id="ARBA00001936"/>
    </source>
</evidence>
<evidence type="ECO:0000256" key="12">
    <source>
        <dbReference type="ARBA" id="ARBA00022842"/>
    </source>
</evidence>
<evidence type="ECO:0000256" key="13">
    <source>
        <dbReference type="ARBA" id="ARBA00023134"/>
    </source>
</evidence>
<keyword evidence="11" id="KW-0862">Zinc</keyword>
<dbReference type="CDD" id="cd00641">
    <property type="entry name" value="GTP_cyclohydro2"/>
    <property type="match status" value="1"/>
</dbReference>
<comment type="cofactor">
    <cofactor evidence="3">
        <name>Zn(2+)</name>
        <dbReference type="ChEBI" id="CHEBI:29105"/>
    </cofactor>
</comment>
<gene>
    <name evidence="21" type="ORF">FisN_10Lh129</name>
</gene>
<dbReference type="FunFam" id="3.40.50.10990:FF:000001">
    <property type="entry name" value="Riboflavin biosynthesis protein RibBA"/>
    <property type="match status" value="1"/>
</dbReference>
<dbReference type="NCBIfam" id="NF001591">
    <property type="entry name" value="PRK00393.1"/>
    <property type="match status" value="1"/>
</dbReference>
<feature type="domain" description="GTP cyclohydrolase II" evidence="20">
    <location>
        <begin position="108"/>
        <end position="278"/>
    </location>
</feature>
<proteinExistence type="inferred from homology"/>
<keyword evidence="13" id="KW-0342">GTP-binding</keyword>
<evidence type="ECO:0000259" key="20">
    <source>
        <dbReference type="Pfam" id="PF00925"/>
    </source>
</evidence>
<feature type="signal peptide" evidence="19">
    <location>
        <begin position="1"/>
        <end position="37"/>
    </location>
</feature>
<keyword evidence="22" id="KW-1185">Reference proteome</keyword>
<keyword evidence="16" id="KW-0511">Multifunctional enzyme</keyword>
<dbReference type="InParanoid" id="A0A1Z5JTA8"/>
<dbReference type="GO" id="GO:0009231">
    <property type="term" value="P:riboflavin biosynthetic process"/>
    <property type="evidence" value="ECO:0007669"/>
    <property type="project" value="UniProtKB-UniPathway"/>
</dbReference>
<dbReference type="GO" id="GO:0008686">
    <property type="term" value="F:3,4-dihydroxy-2-butanone-4-phosphate synthase activity"/>
    <property type="evidence" value="ECO:0007669"/>
    <property type="project" value="InterPro"/>
</dbReference>
<evidence type="ECO:0000256" key="6">
    <source>
        <dbReference type="ARBA" id="ARBA00012762"/>
    </source>
</evidence>
<comment type="caution">
    <text evidence="21">The sequence shown here is derived from an EMBL/GenBank/DDBJ whole genome shotgun (WGS) entry which is preliminary data.</text>
</comment>
<keyword evidence="14" id="KW-0464">Manganese</keyword>
<keyword evidence="12" id="KW-0460">Magnesium</keyword>
<evidence type="ECO:0000256" key="2">
    <source>
        <dbReference type="ARBA" id="ARBA00001946"/>
    </source>
</evidence>
<evidence type="ECO:0000256" key="14">
    <source>
        <dbReference type="ARBA" id="ARBA00023211"/>
    </source>
</evidence>
<evidence type="ECO:0000256" key="16">
    <source>
        <dbReference type="ARBA" id="ARBA00023268"/>
    </source>
</evidence>
<keyword evidence="15 21" id="KW-0456">Lyase</keyword>
<keyword evidence="7" id="KW-0686">Riboflavin biosynthesis</keyword>
<dbReference type="Gene3D" id="3.40.50.10990">
    <property type="entry name" value="GTP cyclohydrolase II"/>
    <property type="match status" value="1"/>
</dbReference>
<comment type="similarity">
    <text evidence="5">In the N-terminal section; belongs to the DHBP synthase family.</text>
</comment>